<dbReference type="GO" id="GO:0008195">
    <property type="term" value="F:phosphatidate phosphatase activity"/>
    <property type="evidence" value="ECO:0007669"/>
    <property type="project" value="InterPro"/>
</dbReference>
<dbReference type="PANTHER" id="PTHR28208:SF3">
    <property type="entry name" value="PHOSPHATIDATE PHOSPHATASE APP1"/>
    <property type="match status" value="1"/>
</dbReference>
<dbReference type="OrthoDB" id="2117591at2759"/>
<feature type="region of interest" description="Disordered" evidence="1">
    <location>
        <begin position="191"/>
        <end position="215"/>
    </location>
</feature>
<protein>
    <recommendedName>
        <fullName evidence="2">Phosphatidate phosphatase APP1 catalytic domain-containing protein</fullName>
    </recommendedName>
</protein>
<evidence type="ECO:0000256" key="1">
    <source>
        <dbReference type="SAM" id="MobiDB-lite"/>
    </source>
</evidence>
<evidence type="ECO:0000313" key="4">
    <source>
        <dbReference type="Proteomes" id="UP000823399"/>
    </source>
</evidence>
<dbReference type="GO" id="GO:0030479">
    <property type="term" value="C:actin cortical patch"/>
    <property type="evidence" value="ECO:0007669"/>
    <property type="project" value="TreeGrafter"/>
</dbReference>
<dbReference type="InterPro" id="IPR019236">
    <property type="entry name" value="APP1_cat"/>
</dbReference>
<feature type="domain" description="Phosphatidate phosphatase APP1 catalytic" evidence="2">
    <location>
        <begin position="353"/>
        <end position="504"/>
    </location>
</feature>
<gene>
    <name evidence="3" type="ORF">F5147DRAFT_128974</name>
</gene>
<comment type="caution">
    <text evidence="3">The sequence shown here is derived from an EMBL/GenBank/DDBJ whole genome shotgun (WGS) entry which is preliminary data.</text>
</comment>
<dbReference type="PANTHER" id="PTHR28208">
    <property type="entry name" value="PHOSPHATIDATE PHOSPHATASE APP1"/>
    <property type="match status" value="1"/>
</dbReference>
<feature type="region of interest" description="Disordered" evidence="1">
    <location>
        <begin position="529"/>
        <end position="619"/>
    </location>
</feature>
<evidence type="ECO:0000313" key="3">
    <source>
        <dbReference type="EMBL" id="KAG2110562.1"/>
    </source>
</evidence>
<sequence>METAFLKRPMSASNPRPSSYLTGLKSYISKQNLRTVISARRAPRPGESGYVDGRTTTLSWSQWAGQKIRRSGPDVTTTDEVTLFPGWASLCPASEHEDENAFDLLVYVSGYATTRRPPECLTRSQRAFLRLARGYASLPKLPGQQSPLKGSSMIEIDGIRLPPRPGDIADDFEMELDKEFEHMRDLQKAQLTEETYESESEPQPTPSRPSCETSAPFVNAPLQKQHTNLEARLRPFWSSVLSSRTIQISIFAVPTVSGDIDSKRDALEDGPLYTEHLVTGPDGAFANPFKIPWQELCRHPIAQHRPSERSDIKHELLISAKLLPEPAPTPAYLFHTDVPRNISVVVPITSSPIRVITDIDDTVKLSNITSGARAVFRNVFVKDLEETTIPEMGTWYQSMWERGVSFHYVSNSPFELLPVIKEFLQISDLPRGSIALKSYNGRSFFNALLSDPATRKRANVVEVLDGFPDSKFILIGDSGEQDLELYASIAMARPQQILAVFIRDVHDTGLADATGSLASLMSLQASGPAKKTSLPAQTFATRPHPLRSMSDTDTLKESGPYIAKPGPSVKKRPTSKFTLPPQSFSSFDNPANADSKTKPRMSVDSISSAGSSSSSLSLRNFRRATGQTTLPMTEAERKRLELQNRVNKAKLMMRHDIVLRVFKLPEECIETERLLEPLKDNIRRRNMA</sequence>
<feature type="compositionally biased region" description="Low complexity" evidence="1">
    <location>
        <begin position="602"/>
        <end position="617"/>
    </location>
</feature>
<dbReference type="InterPro" id="IPR052935">
    <property type="entry name" value="Mg2+_PAP"/>
</dbReference>
<evidence type="ECO:0000259" key="2">
    <source>
        <dbReference type="Pfam" id="PF09949"/>
    </source>
</evidence>
<organism evidence="3 4">
    <name type="scientific">Suillus discolor</name>
    <dbReference type="NCBI Taxonomy" id="1912936"/>
    <lineage>
        <taxon>Eukaryota</taxon>
        <taxon>Fungi</taxon>
        <taxon>Dikarya</taxon>
        <taxon>Basidiomycota</taxon>
        <taxon>Agaricomycotina</taxon>
        <taxon>Agaricomycetes</taxon>
        <taxon>Agaricomycetidae</taxon>
        <taxon>Boletales</taxon>
        <taxon>Suillineae</taxon>
        <taxon>Suillaceae</taxon>
        <taxon>Suillus</taxon>
    </lineage>
</organism>
<proteinExistence type="predicted"/>
<dbReference type="RefSeq" id="XP_041294152.1">
    <property type="nucleotide sequence ID" value="XM_041428176.1"/>
</dbReference>
<dbReference type="AlphaFoldDB" id="A0A9P7F9C9"/>
<keyword evidence="4" id="KW-1185">Reference proteome</keyword>
<dbReference type="EMBL" id="JABBWM010000020">
    <property type="protein sequence ID" value="KAG2110562.1"/>
    <property type="molecule type" value="Genomic_DNA"/>
</dbReference>
<dbReference type="Proteomes" id="UP000823399">
    <property type="component" value="Unassembled WGS sequence"/>
</dbReference>
<accession>A0A9P7F9C9</accession>
<dbReference type="GeneID" id="64690435"/>
<dbReference type="Pfam" id="PF09949">
    <property type="entry name" value="APP1_cat"/>
    <property type="match status" value="1"/>
</dbReference>
<reference evidence="3" key="1">
    <citation type="journal article" date="2020" name="New Phytol.">
        <title>Comparative genomics reveals dynamic genome evolution in host specialist ectomycorrhizal fungi.</title>
        <authorList>
            <person name="Lofgren L.A."/>
            <person name="Nguyen N.H."/>
            <person name="Vilgalys R."/>
            <person name="Ruytinx J."/>
            <person name="Liao H.L."/>
            <person name="Branco S."/>
            <person name="Kuo A."/>
            <person name="LaButti K."/>
            <person name="Lipzen A."/>
            <person name="Andreopoulos W."/>
            <person name="Pangilinan J."/>
            <person name="Riley R."/>
            <person name="Hundley H."/>
            <person name="Na H."/>
            <person name="Barry K."/>
            <person name="Grigoriev I.V."/>
            <person name="Stajich J.E."/>
            <person name="Kennedy P.G."/>
        </authorList>
    </citation>
    <scope>NUCLEOTIDE SEQUENCE</scope>
    <source>
        <strain evidence="3">FC423</strain>
    </source>
</reference>
<feature type="compositionally biased region" description="Polar residues" evidence="1">
    <location>
        <begin position="575"/>
        <end position="594"/>
    </location>
</feature>
<name>A0A9P7F9C9_9AGAM</name>